<name>A0ABP7BLE9_9MICO</name>
<dbReference type="Proteomes" id="UP001410795">
    <property type="component" value="Unassembled WGS sequence"/>
</dbReference>
<gene>
    <name evidence="3" type="ORF">GCM10022202_26980</name>
</gene>
<feature type="domain" description="HTH cro/C1-type" evidence="2">
    <location>
        <begin position="11"/>
        <end position="65"/>
    </location>
</feature>
<protein>
    <recommendedName>
        <fullName evidence="2">HTH cro/C1-type domain-containing protein</fullName>
    </recommendedName>
</protein>
<evidence type="ECO:0000313" key="4">
    <source>
        <dbReference type="Proteomes" id="UP001410795"/>
    </source>
</evidence>
<organism evidence="3 4">
    <name type="scientific">Microbacterium marinilacus</name>
    <dbReference type="NCBI Taxonomy" id="415209"/>
    <lineage>
        <taxon>Bacteria</taxon>
        <taxon>Bacillati</taxon>
        <taxon>Actinomycetota</taxon>
        <taxon>Actinomycetes</taxon>
        <taxon>Micrococcales</taxon>
        <taxon>Microbacteriaceae</taxon>
        <taxon>Microbacterium</taxon>
    </lineage>
</organism>
<dbReference type="InterPro" id="IPR010982">
    <property type="entry name" value="Lambda_DNA-bd_dom_sf"/>
</dbReference>
<keyword evidence="4" id="KW-1185">Reference proteome</keyword>
<dbReference type="Pfam" id="PF01381">
    <property type="entry name" value="HTH_3"/>
    <property type="match status" value="1"/>
</dbReference>
<dbReference type="PANTHER" id="PTHR46797:SF1">
    <property type="entry name" value="METHYLPHOSPHONATE SYNTHASE"/>
    <property type="match status" value="1"/>
</dbReference>
<evidence type="ECO:0000259" key="2">
    <source>
        <dbReference type="PROSITE" id="PS50943"/>
    </source>
</evidence>
<dbReference type="PANTHER" id="PTHR46797">
    <property type="entry name" value="HTH-TYPE TRANSCRIPTIONAL REGULATOR"/>
    <property type="match status" value="1"/>
</dbReference>
<sequence length="113" mass="12109">MITHASLGARLREVRESKGITQDLVRAAIGVSQPTYSRIESGERPLKGDELVILADRIGVRVSALTGYIEASEQAKFAARTDGSAATMDVLKAKLLAYLELDSYLADQGISAT</sequence>
<dbReference type="Gene3D" id="1.10.260.40">
    <property type="entry name" value="lambda repressor-like DNA-binding domains"/>
    <property type="match status" value="1"/>
</dbReference>
<dbReference type="SUPFAM" id="SSF47413">
    <property type="entry name" value="lambda repressor-like DNA-binding domains"/>
    <property type="match status" value="1"/>
</dbReference>
<dbReference type="CDD" id="cd00093">
    <property type="entry name" value="HTH_XRE"/>
    <property type="match status" value="1"/>
</dbReference>
<proteinExistence type="predicted"/>
<comment type="caution">
    <text evidence="3">The sequence shown here is derived from an EMBL/GenBank/DDBJ whole genome shotgun (WGS) entry which is preliminary data.</text>
</comment>
<evidence type="ECO:0000256" key="1">
    <source>
        <dbReference type="ARBA" id="ARBA00023125"/>
    </source>
</evidence>
<evidence type="ECO:0000313" key="3">
    <source>
        <dbReference type="EMBL" id="GAA3663747.1"/>
    </source>
</evidence>
<keyword evidence="1" id="KW-0238">DNA-binding</keyword>
<reference evidence="4" key="1">
    <citation type="journal article" date="2019" name="Int. J. Syst. Evol. Microbiol.">
        <title>The Global Catalogue of Microorganisms (GCM) 10K type strain sequencing project: providing services to taxonomists for standard genome sequencing and annotation.</title>
        <authorList>
            <consortium name="The Broad Institute Genomics Platform"/>
            <consortium name="The Broad Institute Genome Sequencing Center for Infectious Disease"/>
            <person name="Wu L."/>
            <person name="Ma J."/>
        </authorList>
    </citation>
    <scope>NUCLEOTIDE SEQUENCE [LARGE SCALE GENOMIC DNA]</scope>
    <source>
        <strain evidence="4">JCM 16546</strain>
    </source>
</reference>
<accession>A0ABP7BLE9</accession>
<dbReference type="SMART" id="SM00530">
    <property type="entry name" value="HTH_XRE"/>
    <property type="match status" value="1"/>
</dbReference>
<dbReference type="RefSeq" id="WP_221860708.1">
    <property type="nucleotide sequence ID" value="NZ_BAAAYV010000015.1"/>
</dbReference>
<dbReference type="PROSITE" id="PS50943">
    <property type="entry name" value="HTH_CROC1"/>
    <property type="match status" value="1"/>
</dbReference>
<dbReference type="EMBL" id="BAAAYV010000015">
    <property type="protein sequence ID" value="GAA3663747.1"/>
    <property type="molecule type" value="Genomic_DNA"/>
</dbReference>
<dbReference type="InterPro" id="IPR001387">
    <property type="entry name" value="Cro/C1-type_HTH"/>
</dbReference>
<dbReference type="InterPro" id="IPR050807">
    <property type="entry name" value="TransReg_Diox_bact_type"/>
</dbReference>